<evidence type="ECO:0000256" key="12">
    <source>
        <dbReference type="ARBA" id="ARBA00023163"/>
    </source>
</evidence>
<comment type="similarity">
    <text evidence="3">Belongs to the krueppel C2H2-type zinc-finger protein family.</text>
</comment>
<dbReference type="PROSITE" id="PS50157">
    <property type="entry name" value="ZINC_FINGER_C2H2_2"/>
    <property type="match status" value="7"/>
</dbReference>
<dbReference type="GO" id="GO:0008270">
    <property type="term" value="F:zinc ion binding"/>
    <property type="evidence" value="ECO:0007669"/>
    <property type="project" value="UniProtKB-KW"/>
</dbReference>
<reference evidence="18" key="1">
    <citation type="submission" date="2025-05" db="UniProtKB">
        <authorList>
            <consortium name="Ensembl"/>
        </authorList>
    </citation>
    <scope>IDENTIFICATION</scope>
</reference>
<evidence type="ECO:0000256" key="2">
    <source>
        <dbReference type="ARBA" id="ARBA00004123"/>
    </source>
</evidence>
<feature type="domain" description="C2H2-type" evidence="17">
    <location>
        <begin position="311"/>
        <end position="338"/>
    </location>
</feature>
<dbReference type="Ensembl" id="ENSFHET00000029447.1">
    <property type="protein sequence ID" value="ENSFHEP00000034321.1"/>
    <property type="gene ID" value="ENSFHEG00000021967.1"/>
</dbReference>
<feature type="domain" description="C2H2-type" evidence="17">
    <location>
        <begin position="227"/>
        <end position="254"/>
    </location>
</feature>
<keyword evidence="10" id="KW-0805">Transcription regulation</keyword>
<evidence type="ECO:0000256" key="16">
    <source>
        <dbReference type="SAM" id="MobiDB-lite"/>
    </source>
</evidence>
<evidence type="ECO:0000256" key="6">
    <source>
        <dbReference type="ARBA" id="ARBA00022737"/>
    </source>
</evidence>
<evidence type="ECO:0000256" key="15">
    <source>
        <dbReference type="SAM" id="Coils"/>
    </source>
</evidence>
<keyword evidence="9" id="KW-0832">Ubl conjugation</keyword>
<keyword evidence="19" id="KW-1185">Reference proteome</keyword>
<feature type="coiled-coil region" evidence="15">
    <location>
        <begin position="16"/>
        <end position="43"/>
    </location>
</feature>
<organism evidence="18 19">
    <name type="scientific">Fundulus heteroclitus</name>
    <name type="common">Killifish</name>
    <name type="synonym">Mummichog</name>
    <dbReference type="NCBI Taxonomy" id="8078"/>
    <lineage>
        <taxon>Eukaryota</taxon>
        <taxon>Metazoa</taxon>
        <taxon>Chordata</taxon>
        <taxon>Craniata</taxon>
        <taxon>Vertebrata</taxon>
        <taxon>Euteleostomi</taxon>
        <taxon>Actinopterygii</taxon>
        <taxon>Neopterygii</taxon>
        <taxon>Teleostei</taxon>
        <taxon>Neoteleostei</taxon>
        <taxon>Acanthomorphata</taxon>
        <taxon>Ovalentaria</taxon>
        <taxon>Atherinomorphae</taxon>
        <taxon>Cyprinodontiformes</taxon>
        <taxon>Fundulidae</taxon>
        <taxon>Fundulus</taxon>
    </lineage>
</organism>
<dbReference type="STRING" id="8078.ENSFHEP00000034321"/>
<dbReference type="Pfam" id="PF13912">
    <property type="entry name" value="zf-C2H2_6"/>
    <property type="match status" value="1"/>
</dbReference>
<protein>
    <recommendedName>
        <fullName evidence="17">C2H2-type domain-containing protein</fullName>
    </recommendedName>
</protein>
<evidence type="ECO:0000256" key="13">
    <source>
        <dbReference type="ARBA" id="ARBA00023242"/>
    </source>
</evidence>
<feature type="region of interest" description="Disordered" evidence="16">
    <location>
        <begin position="81"/>
        <end position="119"/>
    </location>
</feature>
<evidence type="ECO:0000256" key="9">
    <source>
        <dbReference type="ARBA" id="ARBA00022843"/>
    </source>
</evidence>
<dbReference type="FunFam" id="3.30.160.60:FF:002110">
    <property type="entry name" value="Zinc finger protein 1053"/>
    <property type="match status" value="1"/>
</dbReference>
<evidence type="ECO:0000256" key="3">
    <source>
        <dbReference type="ARBA" id="ARBA00006991"/>
    </source>
</evidence>
<dbReference type="FunFam" id="3.30.160.60:FF:000557">
    <property type="entry name" value="zinc finger and SCAN domain-containing protein 29"/>
    <property type="match status" value="1"/>
</dbReference>
<dbReference type="FunFam" id="3.30.160.60:FF:000012">
    <property type="entry name" value="RB-associated KRAB zinc finger protein-like"/>
    <property type="match status" value="1"/>
</dbReference>
<dbReference type="GO" id="GO:0000981">
    <property type="term" value="F:DNA-binding transcription factor activity, RNA polymerase II-specific"/>
    <property type="evidence" value="ECO:0007669"/>
    <property type="project" value="TreeGrafter"/>
</dbReference>
<feature type="compositionally biased region" description="Polar residues" evidence="16">
    <location>
        <begin position="187"/>
        <end position="197"/>
    </location>
</feature>
<dbReference type="GO" id="GO:0000978">
    <property type="term" value="F:RNA polymerase II cis-regulatory region sequence-specific DNA binding"/>
    <property type="evidence" value="ECO:0007669"/>
    <property type="project" value="TreeGrafter"/>
</dbReference>
<comment type="function">
    <text evidence="1">May be involved in transcriptional regulation.</text>
</comment>
<feature type="compositionally biased region" description="Low complexity" evidence="16">
    <location>
        <begin position="170"/>
        <end position="186"/>
    </location>
</feature>
<proteinExistence type="inferred from homology"/>
<evidence type="ECO:0000256" key="11">
    <source>
        <dbReference type="ARBA" id="ARBA00023125"/>
    </source>
</evidence>
<dbReference type="GO" id="GO:0005634">
    <property type="term" value="C:nucleus"/>
    <property type="evidence" value="ECO:0007669"/>
    <property type="project" value="UniProtKB-SubCell"/>
</dbReference>
<evidence type="ECO:0000256" key="14">
    <source>
        <dbReference type="PROSITE-ProRule" id="PRU00042"/>
    </source>
</evidence>
<evidence type="ECO:0000313" key="19">
    <source>
        <dbReference type="Proteomes" id="UP000265000"/>
    </source>
</evidence>
<dbReference type="Pfam" id="PF00096">
    <property type="entry name" value="zf-C2H2"/>
    <property type="match status" value="6"/>
</dbReference>
<evidence type="ECO:0000256" key="1">
    <source>
        <dbReference type="ARBA" id="ARBA00003767"/>
    </source>
</evidence>
<dbReference type="PANTHER" id="PTHR23226:SF416">
    <property type="entry name" value="FI01424P"/>
    <property type="match status" value="1"/>
</dbReference>
<keyword evidence="6" id="KW-0677">Repeat</keyword>
<evidence type="ECO:0000256" key="5">
    <source>
        <dbReference type="ARBA" id="ARBA00022723"/>
    </source>
</evidence>
<evidence type="ECO:0000256" key="10">
    <source>
        <dbReference type="ARBA" id="ARBA00023015"/>
    </source>
</evidence>
<dbReference type="FunFam" id="3.30.160.60:FF:000478">
    <property type="entry name" value="Zinc finger protein 133"/>
    <property type="match status" value="1"/>
</dbReference>
<dbReference type="InterPro" id="IPR013087">
    <property type="entry name" value="Znf_C2H2_type"/>
</dbReference>
<feature type="domain" description="C2H2-type" evidence="17">
    <location>
        <begin position="255"/>
        <end position="282"/>
    </location>
</feature>
<dbReference type="SMART" id="SM00355">
    <property type="entry name" value="ZnF_C2H2"/>
    <property type="match status" value="7"/>
</dbReference>
<dbReference type="AlphaFoldDB" id="A0A3Q2R1B6"/>
<feature type="domain" description="C2H2-type" evidence="17">
    <location>
        <begin position="283"/>
        <end position="310"/>
    </location>
</feature>
<dbReference type="PROSITE" id="PS00028">
    <property type="entry name" value="ZINC_FINGER_C2H2_1"/>
    <property type="match status" value="7"/>
</dbReference>
<evidence type="ECO:0000256" key="4">
    <source>
        <dbReference type="ARBA" id="ARBA00022499"/>
    </source>
</evidence>
<keyword evidence="5" id="KW-0479">Metal-binding</keyword>
<dbReference type="GeneTree" id="ENSGT00980000198710"/>
<feature type="region of interest" description="Disordered" evidence="16">
    <location>
        <begin position="145"/>
        <end position="197"/>
    </location>
</feature>
<keyword evidence="13" id="KW-0539">Nucleus</keyword>
<feature type="domain" description="C2H2-type" evidence="17">
    <location>
        <begin position="339"/>
        <end position="366"/>
    </location>
</feature>
<keyword evidence="7 14" id="KW-0863">Zinc-finger</keyword>
<dbReference type="FunFam" id="3.30.160.60:FF:000624">
    <property type="entry name" value="zinc finger protein 697"/>
    <property type="match status" value="1"/>
</dbReference>
<keyword evidence="4" id="KW-1017">Isopeptide bond</keyword>
<dbReference type="SUPFAM" id="SSF57667">
    <property type="entry name" value="beta-beta-alpha zinc fingers"/>
    <property type="match status" value="4"/>
</dbReference>
<dbReference type="Ensembl" id="ENSFHET00000029450.1">
    <property type="protein sequence ID" value="ENSFHEP00000020045.1"/>
    <property type="gene ID" value="ENSFHEG00000021967.1"/>
</dbReference>
<keyword evidence="15" id="KW-0175">Coiled coil</keyword>
<evidence type="ECO:0000313" key="18">
    <source>
        <dbReference type="Ensembl" id="ENSFHEP00000034321.1"/>
    </source>
</evidence>
<dbReference type="InterPro" id="IPR036236">
    <property type="entry name" value="Znf_C2H2_sf"/>
</dbReference>
<comment type="subcellular location">
    <subcellularLocation>
        <location evidence="2">Nucleus</location>
    </subcellularLocation>
</comment>
<feature type="domain" description="C2H2-type" evidence="17">
    <location>
        <begin position="367"/>
        <end position="394"/>
    </location>
</feature>
<dbReference type="FunFam" id="3.30.160.60:FF:000965">
    <property type="entry name" value="Neurotrophin receptor-interacting factor homolog"/>
    <property type="match status" value="1"/>
</dbReference>
<keyword evidence="11" id="KW-0238">DNA-binding</keyword>
<dbReference type="Gene3D" id="3.30.160.60">
    <property type="entry name" value="Classic Zinc Finger"/>
    <property type="match status" value="7"/>
</dbReference>
<dbReference type="Proteomes" id="UP000265000">
    <property type="component" value="Unplaced"/>
</dbReference>
<keyword evidence="12" id="KW-0804">Transcription</keyword>
<accession>A0A3Q2R1B6</accession>
<evidence type="ECO:0000256" key="8">
    <source>
        <dbReference type="ARBA" id="ARBA00022833"/>
    </source>
</evidence>
<keyword evidence="8" id="KW-0862">Zinc</keyword>
<sequence length="394" mass="45705">MCSVEPLREFIRERLTAAAEEICSQLERTIVRFEEEMDRQRRLLDLTWRARTHQNPAGPPHGLLREENFHNEQQLLSQADWEELGPPQAEPQPPEITKKKKRKKKPAQPPEIKEEHEELCISPDAELLVLKQETETLMVTVDYDETDDSEPEPASDQLLPQSSPKAENQESGSSPSEELEPGRPSSVSRSDPNTSKTPVKCDFCDKEFRFQYALRRHRKIHTGEKPFSCKTCGKSFIRKFALLSHMRVHTGEKPYSCTICGKCFRCSSDLSKHTSIHSSEKPYSCETCLKSFTTKRSLILHRRCHSEERPYFCPTCHKGFRRSDNLSVHMRTHMDEKLFTCEFCGKSFNQNVHLVIHRRTHTGESPYPCSMCEKRFKNRSALNSHLRMHTEHPL</sequence>
<dbReference type="PANTHER" id="PTHR23226">
    <property type="entry name" value="ZINC FINGER AND SCAN DOMAIN-CONTAINING"/>
    <property type="match status" value="1"/>
</dbReference>
<evidence type="ECO:0000256" key="7">
    <source>
        <dbReference type="ARBA" id="ARBA00022771"/>
    </source>
</evidence>
<evidence type="ECO:0000259" key="17">
    <source>
        <dbReference type="PROSITE" id="PS50157"/>
    </source>
</evidence>
<dbReference type="FunFam" id="3.30.160.60:FF:000690">
    <property type="entry name" value="Zinc finger protein 354C"/>
    <property type="match status" value="1"/>
</dbReference>
<name>A0A3Q2R1B6_FUNHE</name>
<feature type="domain" description="C2H2-type" evidence="17">
    <location>
        <begin position="199"/>
        <end position="226"/>
    </location>
</feature>